<dbReference type="EMBL" id="VNHO01000002">
    <property type="protein sequence ID" value="TYP58756.1"/>
    <property type="molecule type" value="Genomic_DNA"/>
</dbReference>
<comment type="caution">
    <text evidence="5">Lacks conserved residue(s) required for the propagation of feature annotation.</text>
</comment>
<accession>A0A5S5B0K9</accession>
<organism evidence="8 9">
    <name type="scientific">Thermosediminibacter litoriperuensis</name>
    <dbReference type="NCBI Taxonomy" id="291989"/>
    <lineage>
        <taxon>Bacteria</taxon>
        <taxon>Bacillati</taxon>
        <taxon>Bacillota</taxon>
        <taxon>Clostridia</taxon>
        <taxon>Thermosediminibacterales</taxon>
        <taxon>Thermosediminibacteraceae</taxon>
        <taxon>Thermosediminibacter</taxon>
    </lineage>
</organism>
<feature type="domain" description="Release factor glutamine methyltransferase N-terminal" evidence="7">
    <location>
        <begin position="5"/>
        <end position="75"/>
    </location>
</feature>
<keyword evidence="1 5" id="KW-0489">Methyltransferase</keyword>
<feature type="domain" description="Methyltransferase small" evidence="6">
    <location>
        <begin position="98"/>
        <end position="194"/>
    </location>
</feature>
<comment type="caution">
    <text evidence="8">The sequence shown here is derived from an EMBL/GenBank/DDBJ whole genome shotgun (WGS) entry which is preliminary data.</text>
</comment>
<keyword evidence="3 5" id="KW-0949">S-adenosyl-L-methionine</keyword>
<evidence type="ECO:0000313" key="9">
    <source>
        <dbReference type="Proteomes" id="UP000322294"/>
    </source>
</evidence>
<evidence type="ECO:0000259" key="7">
    <source>
        <dbReference type="Pfam" id="PF17827"/>
    </source>
</evidence>
<dbReference type="GO" id="GO:0102559">
    <property type="term" value="F:peptide chain release factor N(5)-glutamine methyltransferase activity"/>
    <property type="evidence" value="ECO:0007669"/>
    <property type="project" value="UniProtKB-EC"/>
</dbReference>
<dbReference type="InterPro" id="IPR019874">
    <property type="entry name" value="RF_methyltr_PrmC"/>
</dbReference>
<evidence type="ECO:0000256" key="4">
    <source>
        <dbReference type="ARBA" id="ARBA00048391"/>
    </source>
</evidence>
<dbReference type="NCBIfam" id="TIGR03534">
    <property type="entry name" value="RF_mod_PrmC"/>
    <property type="match status" value="1"/>
</dbReference>
<dbReference type="AlphaFoldDB" id="A0A5S5B0K9"/>
<dbReference type="Pfam" id="PF05175">
    <property type="entry name" value="MTS"/>
    <property type="match status" value="1"/>
</dbReference>
<dbReference type="SUPFAM" id="SSF53335">
    <property type="entry name" value="S-adenosyl-L-methionine-dependent methyltransferases"/>
    <property type="match status" value="1"/>
</dbReference>
<dbReference type="PANTHER" id="PTHR18895">
    <property type="entry name" value="HEMK METHYLTRANSFERASE"/>
    <property type="match status" value="1"/>
</dbReference>
<dbReference type="GO" id="GO:0032259">
    <property type="term" value="P:methylation"/>
    <property type="evidence" value="ECO:0007669"/>
    <property type="project" value="UniProtKB-KW"/>
</dbReference>
<evidence type="ECO:0000313" key="8">
    <source>
        <dbReference type="EMBL" id="TYP58756.1"/>
    </source>
</evidence>
<keyword evidence="2 5" id="KW-0808">Transferase</keyword>
<evidence type="ECO:0000256" key="1">
    <source>
        <dbReference type="ARBA" id="ARBA00022603"/>
    </source>
</evidence>
<dbReference type="RefSeq" id="WP_148865799.1">
    <property type="nucleotide sequence ID" value="NZ_VNHO01000002.1"/>
</dbReference>
<evidence type="ECO:0000256" key="2">
    <source>
        <dbReference type="ARBA" id="ARBA00022679"/>
    </source>
</evidence>
<comment type="similarity">
    <text evidence="5">Belongs to the protein N5-glutamine methyltransferase family. PrmC subfamily.</text>
</comment>
<protein>
    <recommendedName>
        <fullName evidence="5">Release factor glutamine methyltransferase</fullName>
        <shortName evidence="5">RF MTase</shortName>
        <ecNumber evidence="5">2.1.1.297</ecNumber>
    </recommendedName>
    <alternativeName>
        <fullName evidence="5">N5-glutamine methyltransferase PrmC</fullName>
    </alternativeName>
    <alternativeName>
        <fullName evidence="5">Protein-(glutamine-N5) MTase PrmC</fullName>
    </alternativeName>
    <alternativeName>
        <fullName evidence="5">Protein-glutamine N-methyltransferase PrmC</fullName>
    </alternativeName>
</protein>
<dbReference type="InterPro" id="IPR029063">
    <property type="entry name" value="SAM-dependent_MTases_sf"/>
</dbReference>
<keyword evidence="9" id="KW-1185">Reference proteome</keyword>
<reference evidence="8 9" key="1">
    <citation type="submission" date="2019-07" db="EMBL/GenBank/DDBJ databases">
        <title>Genomic Encyclopedia of Type Strains, Phase I: the one thousand microbial genomes (KMG-I) project.</title>
        <authorList>
            <person name="Kyrpides N."/>
        </authorList>
    </citation>
    <scope>NUCLEOTIDE SEQUENCE [LARGE SCALE GENOMIC DNA]</scope>
    <source>
        <strain evidence="8 9">DSM 16647</strain>
    </source>
</reference>
<comment type="function">
    <text evidence="5">Methylates the class 1 translation termination release factors RF1/PrfA and RF2/PrfB on the glutamine residue of the universally conserved GGQ motif.</text>
</comment>
<proteinExistence type="inferred from homology"/>
<dbReference type="InterPro" id="IPR002052">
    <property type="entry name" value="DNA_methylase_N6_adenine_CS"/>
</dbReference>
<dbReference type="InterPro" id="IPR050320">
    <property type="entry name" value="N5-glutamine_MTase"/>
</dbReference>
<dbReference type="Gene3D" id="1.10.8.10">
    <property type="entry name" value="DNA helicase RuvA subunit, C-terminal domain"/>
    <property type="match status" value="1"/>
</dbReference>
<evidence type="ECO:0000256" key="3">
    <source>
        <dbReference type="ARBA" id="ARBA00022691"/>
    </source>
</evidence>
<dbReference type="Gene3D" id="3.40.50.150">
    <property type="entry name" value="Vaccinia Virus protein VP39"/>
    <property type="match status" value="1"/>
</dbReference>
<dbReference type="EC" id="2.1.1.297" evidence="5"/>
<dbReference type="GO" id="GO:0003676">
    <property type="term" value="F:nucleic acid binding"/>
    <property type="evidence" value="ECO:0007669"/>
    <property type="project" value="InterPro"/>
</dbReference>
<dbReference type="Pfam" id="PF17827">
    <property type="entry name" value="PrmC_N"/>
    <property type="match status" value="1"/>
</dbReference>
<dbReference type="HAMAP" id="MF_02126">
    <property type="entry name" value="RF_methyltr_PrmC"/>
    <property type="match status" value="1"/>
</dbReference>
<feature type="binding site" evidence="5">
    <location>
        <begin position="190"/>
        <end position="193"/>
    </location>
    <ligand>
        <name>substrate</name>
    </ligand>
</feature>
<dbReference type="NCBIfam" id="TIGR00536">
    <property type="entry name" value="hemK_fam"/>
    <property type="match status" value="1"/>
</dbReference>
<comment type="catalytic activity">
    <reaction evidence="4 5">
        <text>L-glutaminyl-[peptide chain release factor] + S-adenosyl-L-methionine = N(5)-methyl-L-glutaminyl-[peptide chain release factor] + S-adenosyl-L-homocysteine + H(+)</text>
        <dbReference type="Rhea" id="RHEA:42896"/>
        <dbReference type="Rhea" id="RHEA-COMP:10271"/>
        <dbReference type="Rhea" id="RHEA-COMP:10272"/>
        <dbReference type="ChEBI" id="CHEBI:15378"/>
        <dbReference type="ChEBI" id="CHEBI:30011"/>
        <dbReference type="ChEBI" id="CHEBI:57856"/>
        <dbReference type="ChEBI" id="CHEBI:59789"/>
        <dbReference type="ChEBI" id="CHEBI:61891"/>
        <dbReference type="EC" id="2.1.1.297"/>
    </reaction>
</comment>
<evidence type="ECO:0000259" key="6">
    <source>
        <dbReference type="Pfam" id="PF05175"/>
    </source>
</evidence>
<dbReference type="OrthoDB" id="9784805at2"/>
<feature type="binding site" evidence="5">
    <location>
        <position position="190"/>
    </location>
    <ligand>
        <name>S-adenosyl-L-methionine</name>
        <dbReference type="ChEBI" id="CHEBI:59789"/>
    </ligand>
</feature>
<sequence>MNLTEALSYGRKRLSAVGVDSPSLDAEVILAHVLGVRRIDLFIHPERRLSAEEIRTYRALVEKRCSRVPVAYITGHKEFFTLDFQVKEGVLIPRPETEFLVEEVLLRISGVAGPKVAELCCGSGAVAVSVAFFNKSAVVYASDISETAGEVTLMNAAKYGVEDRVRFLKGDLWEPFEAEGLRGFDVVAANPPYIPSGEIENLPRDVKYEPEVALDGGPDGLEFFRRIIAGVPRFLKPGGSIVLEFGKDQAGQIADLLRREGFGGIKILKDYAGFERVIAASLHVGDGSVE</sequence>
<evidence type="ECO:0000256" key="5">
    <source>
        <dbReference type="HAMAP-Rule" id="MF_02126"/>
    </source>
</evidence>
<dbReference type="CDD" id="cd02440">
    <property type="entry name" value="AdoMet_MTases"/>
    <property type="match status" value="1"/>
</dbReference>
<dbReference type="Proteomes" id="UP000322294">
    <property type="component" value="Unassembled WGS sequence"/>
</dbReference>
<name>A0A5S5B0K9_9FIRM</name>
<dbReference type="PANTHER" id="PTHR18895:SF74">
    <property type="entry name" value="MTRF1L RELEASE FACTOR GLUTAMINE METHYLTRANSFERASE"/>
    <property type="match status" value="1"/>
</dbReference>
<dbReference type="InterPro" id="IPR004556">
    <property type="entry name" value="HemK-like"/>
</dbReference>
<dbReference type="PROSITE" id="PS00092">
    <property type="entry name" value="N6_MTASE"/>
    <property type="match status" value="1"/>
</dbReference>
<dbReference type="InterPro" id="IPR007848">
    <property type="entry name" value="Small_mtfrase_dom"/>
</dbReference>
<feature type="binding site" evidence="5">
    <location>
        <position position="143"/>
    </location>
    <ligand>
        <name>S-adenosyl-L-methionine</name>
        <dbReference type="ChEBI" id="CHEBI:59789"/>
    </ligand>
</feature>
<gene>
    <name evidence="5" type="primary">prmC</name>
    <name evidence="8" type="ORF">LZ11_00211</name>
</gene>
<dbReference type="InterPro" id="IPR040758">
    <property type="entry name" value="PrmC_N"/>
</dbReference>